<gene>
    <name evidence="1" type="ORF">H5V44_04585</name>
</gene>
<protein>
    <submittedName>
        <fullName evidence="1">Uncharacterized protein</fullName>
    </submittedName>
</protein>
<organism evidence="1 2">
    <name type="scientific">Halobellus ruber</name>
    <dbReference type="NCBI Taxonomy" id="2761102"/>
    <lineage>
        <taxon>Archaea</taxon>
        <taxon>Methanobacteriati</taxon>
        <taxon>Methanobacteriota</taxon>
        <taxon>Stenosarchaea group</taxon>
        <taxon>Halobacteria</taxon>
        <taxon>Halobacteriales</taxon>
        <taxon>Haloferacaceae</taxon>
        <taxon>Halobellus</taxon>
    </lineage>
</organism>
<dbReference type="RefSeq" id="WP_185191921.1">
    <property type="nucleotide sequence ID" value="NZ_JACKXD010000001.1"/>
</dbReference>
<sequence>MDRYAPSGAVGRVPRRFARDNDTSIAFVGSENAGRVVTGLTVGSVE</sequence>
<accession>A0A7J9SHU2</accession>
<comment type="caution">
    <text evidence="1">The sequence shown here is derived from an EMBL/GenBank/DDBJ whole genome shotgun (WGS) entry which is preliminary data.</text>
</comment>
<keyword evidence="2" id="KW-1185">Reference proteome</keyword>
<evidence type="ECO:0000313" key="1">
    <source>
        <dbReference type="EMBL" id="MBB6645576.1"/>
    </source>
</evidence>
<reference evidence="1 2" key="1">
    <citation type="submission" date="2020-08" db="EMBL/GenBank/DDBJ databases">
        <authorList>
            <person name="Seo M.-J."/>
        </authorList>
    </citation>
    <scope>NUCLEOTIDE SEQUENCE [LARGE SCALE GENOMIC DNA]</scope>
    <source>
        <strain evidence="1 2">MBLA0160</strain>
    </source>
</reference>
<dbReference type="AlphaFoldDB" id="A0A7J9SHU2"/>
<dbReference type="Proteomes" id="UP000546257">
    <property type="component" value="Unassembled WGS sequence"/>
</dbReference>
<dbReference type="EMBL" id="JACKXD010000001">
    <property type="protein sequence ID" value="MBB6645576.1"/>
    <property type="molecule type" value="Genomic_DNA"/>
</dbReference>
<name>A0A7J9SHU2_9EURY</name>
<proteinExistence type="predicted"/>
<evidence type="ECO:0000313" key="2">
    <source>
        <dbReference type="Proteomes" id="UP000546257"/>
    </source>
</evidence>